<evidence type="ECO:0000256" key="5">
    <source>
        <dbReference type="ARBA" id="ARBA00022737"/>
    </source>
</evidence>
<dbReference type="Gene3D" id="2.130.10.10">
    <property type="entry name" value="YVTN repeat-like/Quinoprotein amine dehydrogenase"/>
    <property type="match status" value="2"/>
</dbReference>
<dbReference type="EMBL" id="JAUEPO010000001">
    <property type="protein sequence ID" value="KAK3336730.1"/>
    <property type="molecule type" value="Genomic_DNA"/>
</dbReference>
<evidence type="ECO:0000256" key="4">
    <source>
        <dbReference type="ARBA" id="ARBA00022574"/>
    </source>
</evidence>
<dbReference type="InterPro" id="IPR015943">
    <property type="entry name" value="WD40/YVTN_repeat-like_dom_sf"/>
</dbReference>
<dbReference type="GO" id="GO:0032040">
    <property type="term" value="C:small-subunit processome"/>
    <property type="evidence" value="ECO:0007669"/>
    <property type="project" value="InterPro"/>
</dbReference>
<protein>
    <submittedName>
        <fullName evidence="10">WD40-repeat-containing domain protein</fullName>
    </submittedName>
</protein>
<proteinExistence type="predicted"/>
<dbReference type="PANTHER" id="PTHR44215:SF1">
    <property type="entry name" value="WD REPEAT-CONTAINING PROTEIN 75"/>
    <property type="match status" value="1"/>
</dbReference>
<keyword evidence="5" id="KW-0677">Repeat</keyword>
<dbReference type="PROSITE" id="PS50294">
    <property type="entry name" value="WD_REPEATS_REGION"/>
    <property type="match status" value="1"/>
</dbReference>
<sequence>MVSKAPHVNGDAAALKKRKREPKDDAPLSLKKLRSKAKPKQQHANSDESPAGADNPDVKIAGGAVEVPDVPGSASAPDTSSSLQPIPEAGRDAPAPWKVSNPMGGRMLDLDPIFSPDEAHLIITYNTSLQVYSTADSLLVRRIPIPVSRPESGIELASAHIVSTVLSRGSLEYVWVACSDGRIWHINWITGAGADTPFTIEAKKVLDMTVESVEFGHATEDVLLVLQKLTKASGQIVAYDTNALSTKNGKLLHTYDDSPQLLRSSAGGRLIVAAAKESIHIGLLKTRNKPLERLDDLEYRFHSFGATDIITCLDIRTTFRTTNKGGSEIQSVDLVVGCARGAIYLYDDILAKLPSGSSISKASPIQPRKYHWHRRAVHSVKWSEDGNYLISGGYETVLVLWQLDTGKRDYLPHLSAAIENIVVSPRGSSYAVHLDDNSTMVLSTAEMKPTTYVSGIQSLVLGDRPSKESLVRRVWKTVDEISTPLVTASSPLHPSQIFLSVGNGQQATLGGGGPSTPLLQAFDMSSFQGVAKHAIARTNPTDANITSQGLPIIEPRVTKLAFSQDGKWLASVDEWQPPDRGVEPFLTGSKTPGDVCQERREIFLKFWEVGGEENSLELVTRINEAHYTNQPETIFDLVSDPTSSRFATLGNDGVVRFWTSRLRRRDGLATTGPDGQQLRSWACSRAVSLPAYGQQDDTAEHSSQVPRSGALAFSEDGSILFAAFGAASEAVVVAIDTSTGSFRDVVSGMFKGEVRGIKALSSCLIMLSDEVTVYDIVSDELQYSFGLKETSQAAKRLTQLAVNYKSRSFALVAPVPNPSQEKMRRGAKSELVVFSIDGPEPRLVRTFPQVITAVFPATGSTGFVVVDSAAQIWSVTEGAEQAPLLQPLADLGMADGEEAAPQDLVQDDGEASDEEMQDMDVDMDVDMDDDYETHQAVIAPQRLAEIFNTAPAFAMPPIEDIFYQVAGLFSTKPLKA</sequence>
<evidence type="ECO:0000256" key="3">
    <source>
        <dbReference type="ARBA" id="ARBA00022552"/>
    </source>
</evidence>
<dbReference type="AlphaFoldDB" id="A0AAE0J545"/>
<comment type="caution">
    <text evidence="10">The sequence shown here is derived from an EMBL/GenBank/DDBJ whole genome shotgun (WGS) entry which is preliminary data.</text>
</comment>
<dbReference type="InterPro" id="IPR001680">
    <property type="entry name" value="WD40_rpt"/>
</dbReference>
<evidence type="ECO:0000256" key="2">
    <source>
        <dbReference type="ARBA" id="ARBA00022517"/>
    </source>
</evidence>
<keyword evidence="11" id="KW-1185">Reference proteome</keyword>
<dbReference type="GO" id="GO:2000234">
    <property type="term" value="P:positive regulation of rRNA processing"/>
    <property type="evidence" value="ECO:0007669"/>
    <property type="project" value="TreeGrafter"/>
</dbReference>
<evidence type="ECO:0000313" key="10">
    <source>
        <dbReference type="EMBL" id="KAK3336730.1"/>
    </source>
</evidence>
<dbReference type="GO" id="GO:0003723">
    <property type="term" value="F:RNA binding"/>
    <property type="evidence" value="ECO:0007669"/>
    <property type="project" value="InterPro"/>
</dbReference>
<evidence type="ECO:0000256" key="6">
    <source>
        <dbReference type="ARBA" id="ARBA00023163"/>
    </source>
</evidence>
<accession>A0AAE0J545</accession>
<gene>
    <name evidence="10" type="ORF">B0T19DRAFT_447610</name>
</gene>
<evidence type="ECO:0000256" key="1">
    <source>
        <dbReference type="ARBA" id="ARBA00004604"/>
    </source>
</evidence>
<dbReference type="SUPFAM" id="SSF50978">
    <property type="entry name" value="WD40 repeat-like"/>
    <property type="match status" value="2"/>
</dbReference>
<name>A0AAE0J545_9PEZI</name>
<feature type="compositionally biased region" description="Basic residues" evidence="9">
    <location>
        <begin position="31"/>
        <end position="41"/>
    </location>
</feature>
<dbReference type="InterPro" id="IPR036322">
    <property type="entry name" value="WD40_repeat_dom_sf"/>
</dbReference>
<keyword evidence="7" id="KW-0539">Nucleus</keyword>
<dbReference type="GO" id="GO:0006364">
    <property type="term" value="P:rRNA processing"/>
    <property type="evidence" value="ECO:0007669"/>
    <property type="project" value="UniProtKB-KW"/>
</dbReference>
<keyword evidence="6" id="KW-0804">Transcription</keyword>
<dbReference type="GO" id="GO:0045943">
    <property type="term" value="P:positive regulation of transcription by RNA polymerase I"/>
    <property type="evidence" value="ECO:0007669"/>
    <property type="project" value="InterPro"/>
</dbReference>
<keyword evidence="4 8" id="KW-0853">WD repeat</keyword>
<organism evidence="10 11">
    <name type="scientific">Cercophora scortea</name>
    <dbReference type="NCBI Taxonomy" id="314031"/>
    <lineage>
        <taxon>Eukaryota</taxon>
        <taxon>Fungi</taxon>
        <taxon>Dikarya</taxon>
        <taxon>Ascomycota</taxon>
        <taxon>Pezizomycotina</taxon>
        <taxon>Sordariomycetes</taxon>
        <taxon>Sordariomycetidae</taxon>
        <taxon>Sordariales</taxon>
        <taxon>Lasiosphaeriaceae</taxon>
        <taxon>Cercophora</taxon>
    </lineage>
</organism>
<dbReference type="CDD" id="cd23952">
    <property type="entry name" value="Utp17_CTD"/>
    <property type="match status" value="1"/>
</dbReference>
<feature type="repeat" description="WD" evidence="8">
    <location>
        <begin position="370"/>
        <end position="411"/>
    </location>
</feature>
<dbReference type="Pfam" id="PF23869">
    <property type="entry name" value="Beta-prop_WDR75_1st"/>
    <property type="match status" value="1"/>
</dbReference>
<evidence type="ECO:0000256" key="9">
    <source>
        <dbReference type="SAM" id="MobiDB-lite"/>
    </source>
</evidence>
<dbReference type="SMART" id="SM00320">
    <property type="entry name" value="WD40"/>
    <property type="match status" value="2"/>
</dbReference>
<dbReference type="InterPro" id="IPR053826">
    <property type="entry name" value="WDR75"/>
</dbReference>
<reference evidence="10" key="1">
    <citation type="journal article" date="2023" name="Mol. Phylogenet. Evol.">
        <title>Genome-scale phylogeny and comparative genomics of the fungal order Sordariales.</title>
        <authorList>
            <person name="Hensen N."/>
            <person name="Bonometti L."/>
            <person name="Westerberg I."/>
            <person name="Brannstrom I.O."/>
            <person name="Guillou S."/>
            <person name="Cros-Aarteil S."/>
            <person name="Calhoun S."/>
            <person name="Haridas S."/>
            <person name="Kuo A."/>
            <person name="Mondo S."/>
            <person name="Pangilinan J."/>
            <person name="Riley R."/>
            <person name="LaButti K."/>
            <person name="Andreopoulos B."/>
            <person name="Lipzen A."/>
            <person name="Chen C."/>
            <person name="Yan M."/>
            <person name="Daum C."/>
            <person name="Ng V."/>
            <person name="Clum A."/>
            <person name="Steindorff A."/>
            <person name="Ohm R.A."/>
            <person name="Martin F."/>
            <person name="Silar P."/>
            <person name="Natvig D.O."/>
            <person name="Lalanne C."/>
            <person name="Gautier V."/>
            <person name="Ament-Velasquez S.L."/>
            <person name="Kruys A."/>
            <person name="Hutchinson M.I."/>
            <person name="Powell A.J."/>
            <person name="Barry K."/>
            <person name="Miller A.N."/>
            <person name="Grigoriev I.V."/>
            <person name="Debuchy R."/>
            <person name="Gladieux P."/>
            <person name="Hiltunen Thoren M."/>
            <person name="Johannesson H."/>
        </authorList>
    </citation>
    <scope>NUCLEOTIDE SEQUENCE</scope>
    <source>
        <strain evidence="10">SMH4131-1</strain>
    </source>
</reference>
<feature type="region of interest" description="Disordered" evidence="9">
    <location>
        <begin position="1"/>
        <end position="98"/>
    </location>
</feature>
<reference evidence="10" key="2">
    <citation type="submission" date="2023-06" db="EMBL/GenBank/DDBJ databases">
        <authorList>
            <consortium name="Lawrence Berkeley National Laboratory"/>
            <person name="Haridas S."/>
            <person name="Hensen N."/>
            <person name="Bonometti L."/>
            <person name="Westerberg I."/>
            <person name="Brannstrom I.O."/>
            <person name="Guillou S."/>
            <person name="Cros-Aarteil S."/>
            <person name="Calhoun S."/>
            <person name="Kuo A."/>
            <person name="Mondo S."/>
            <person name="Pangilinan J."/>
            <person name="Riley R."/>
            <person name="Labutti K."/>
            <person name="Andreopoulos B."/>
            <person name="Lipzen A."/>
            <person name="Chen C."/>
            <person name="Yanf M."/>
            <person name="Daum C."/>
            <person name="Ng V."/>
            <person name="Clum A."/>
            <person name="Steindorff A."/>
            <person name="Ohm R."/>
            <person name="Martin F."/>
            <person name="Silar P."/>
            <person name="Natvig D."/>
            <person name="Lalanne C."/>
            <person name="Gautier V."/>
            <person name="Ament-Velasquez S.L."/>
            <person name="Kruys A."/>
            <person name="Hutchinson M.I."/>
            <person name="Powell A.J."/>
            <person name="Barry K."/>
            <person name="Miller A.N."/>
            <person name="Grigoriev I.V."/>
            <person name="Debuchy R."/>
            <person name="Gladieux P."/>
            <person name="Thoren M.H."/>
            <person name="Johannesson H."/>
        </authorList>
    </citation>
    <scope>NUCLEOTIDE SEQUENCE</scope>
    <source>
        <strain evidence="10">SMH4131-1</strain>
    </source>
</reference>
<keyword evidence="3" id="KW-0698">rRNA processing</keyword>
<dbReference type="PROSITE" id="PS50082">
    <property type="entry name" value="WD_REPEATS_2"/>
    <property type="match status" value="1"/>
</dbReference>
<evidence type="ECO:0000313" key="11">
    <source>
        <dbReference type="Proteomes" id="UP001286456"/>
    </source>
</evidence>
<evidence type="ECO:0000256" key="8">
    <source>
        <dbReference type="PROSITE-ProRule" id="PRU00221"/>
    </source>
</evidence>
<keyword evidence="2" id="KW-0690">Ribosome biogenesis</keyword>
<dbReference type="Proteomes" id="UP001286456">
    <property type="component" value="Unassembled WGS sequence"/>
</dbReference>
<comment type="subcellular location">
    <subcellularLocation>
        <location evidence="1">Nucleus</location>
        <location evidence="1">Nucleolus</location>
    </subcellularLocation>
</comment>
<dbReference type="PANTHER" id="PTHR44215">
    <property type="entry name" value="WD REPEAT-CONTAINING PROTEIN 75"/>
    <property type="match status" value="1"/>
</dbReference>
<evidence type="ECO:0000256" key="7">
    <source>
        <dbReference type="ARBA" id="ARBA00023242"/>
    </source>
</evidence>